<evidence type="ECO:0000313" key="4">
    <source>
        <dbReference type="EMBL" id="GJT56681.1"/>
    </source>
</evidence>
<dbReference type="PANTHER" id="PTHR36617">
    <property type="entry name" value="PROTEIN, PUTATIVE-RELATED"/>
    <property type="match status" value="1"/>
</dbReference>
<dbReference type="EMBL" id="BQNB010016867">
    <property type="protein sequence ID" value="GJT56681.1"/>
    <property type="molecule type" value="Genomic_DNA"/>
</dbReference>
<name>A0ABQ5F015_9ASTR</name>
<keyword evidence="5" id="KW-1185">Reference proteome</keyword>
<dbReference type="PANTHER" id="PTHR36617:SF16">
    <property type="entry name" value="OS04G0516500 PROTEIN"/>
    <property type="match status" value="1"/>
</dbReference>
<reference evidence="4" key="2">
    <citation type="submission" date="2022-01" db="EMBL/GenBank/DDBJ databases">
        <authorList>
            <person name="Yamashiro T."/>
            <person name="Shiraishi A."/>
            <person name="Satake H."/>
            <person name="Nakayama K."/>
        </authorList>
    </citation>
    <scope>NUCLEOTIDE SEQUENCE</scope>
</reference>
<organism evidence="4 5">
    <name type="scientific">Tanacetum coccineum</name>
    <dbReference type="NCBI Taxonomy" id="301880"/>
    <lineage>
        <taxon>Eukaryota</taxon>
        <taxon>Viridiplantae</taxon>
        <taxon>Streptophyta</taxon>
        <taxon>Embryophyta</taxon>
        <taxon>Tracheophyta</taxon>
        <taxon>Spermatophyta</taxon>
        <taxon>Magnoliopsida</taxon>
        <taxon>eudicotyledons</taxon>
        <taxon>Gunneridae</taxon>
        <taxon>Pentapetalae</taxon>
        <taxon>asterids</taxon>
        <taxon>campanulids</taxon>
        <taxon>Asterales</taxon>
        <taxon>Asteraceae</taxon>
        <taxon>Asteroideae</taxon>
        <taxon>Anthemideae</taxon>
        <taxon>Anthemidinae</taxon>
        <taxon>Tanacetum</taxon>
    </lineage>
</organism>
<proteinExistence type="predicted"/>
<feature type="compositionally biased region" description="Basic and acidic residues" evidence="1">
    <location>
        <begin position="75"/>
        <end position="84"/>
    </location>
</feature>
<sequence>MKLMQILMGLNDVFQPIRSSLLSRETLLDVKDTFAIVSREKSHRGIASSSVGSSSKPQVSSFVAKSNNLNNNGNKKIDNNKKFESSVNPSNNRGSNPNLLCKNYGKVGHTTDKCFDLIGPIWQIIDSGANQNMTISTLNMFRIIDIFDLNLTVGHPNGTLAKIKYVGNLKLSENVVLFDVLVVPEYSVGLLYVNKLIKDSIMFIGFTETRCYIQDLHLNKIVGTGSENGGLYMFDTPSSFSSTCQTLGNLSGVCFVSKSLWHTSLGHPSDQAVDMLHHALNFTKDSQVSPCDICHKAKQTREPFHFSDHQTTSIGEFIHLLPSFVLDGKYPFELVYGFKPKLSHLRSFGCLCFSSILNNSDKFSASPNDEGRGFVTPTDDGNVHPCIRNSDVSEDDFATFIGDNSSYEGNVPSSSDPIAQRNLPENTGQVQLDVRRSSRFVKMPAKFNDYVVNSSRKYGLEKYVTYSNLNTSNYYFFTNLNKSSEPTSYYESIRNLNWVEAMNNEIEALKTPGLFVIFLMEGRLLGLNGCGKLSINQQGKLTDIKPGWLKQAPMQWNAKLTKALIEHRFQIKDLGKLKYFLGIEVSDNKDGICLSQRKYCLELLHEYGLLAAKHVDTPLPENTTLNYVETDDDNLLVNVGNYQRLVAKHVDTPLPENTTLNYVETDDDHLLVNVENYQRLVEKPSKVRYNSAWLSIVSEFHKLQNLDINLLSFMKKRVGNGVDTAFWEDQWLGDEYFKTRFHRVYALESDKKISVAAKMSHHDLGFSLRRSPRDGVEQEQFSLLKSSIEGVVMPDIKDRWIWSLTGAGDFSVASANDLRLPSSPYKTIWLKVVPKKINVLAWKVRFDFLPTRLNLSRRGVDLHYILCLNCNVEVESTSHVFFACSMMKDLYRKIFTWWDLSHSEFSSYDDWFELLQSIRMHSKLKDLLEGFFYVVWWLVWNFRNQSLFDSRYPFKAIIFDVLVSCSFYWCRSSVEAEYRSMASATCEVIWLSNLLGDMGVKGLLLVVMEKVATGVIKTEKIHTSQQIADVLTKALDIEQHKTLCVKLGMLDMFKVEKLEGGC</sequence>
<feature type="domain" description="GAG-pre-integrase" evidence="3">
    <location>
        <begin position="230"/>
        <end position="299"/>
    </location>
</feature>
<comment type="caution">
    <text evidence="4">The sequence shown here is derived from an EMBL/GenBank/DDBJ whole genome shotgun (WGS) entry which is preliminary data.</text>
</comment>
<dbReference type="InterPro" id="IPR025724">
    <property type="entry name" value="GAG-pre-integrase_dom"/>
</dbReference>
<dbReference type="Proteomes" id="UP001151760">
    <property type="component" value="Unassembled WGS sequence"/>
</dbReference>
<feature type="compositionally biased region" description="Low complexity" evidence="1">
    <location>
        <begin position="64"/>
        <end position="74"/>
    </location>
</feature>
<evidence type="ECO:0000259" key="2">
    <source>
        <dbReference type="Pfam" id="PF13966"/>
    </source>
</evidence>
<feature type="region of interest" description="Disordered" evidence="1">
    <location>
        <begin position="64"/>
        <end position="95"/>
    </location>
</feature>
<gene>
    <name evidence="4" type="ORF">Tco_0991735</name>
</gene>
<evidence type="ECO:0000259" key="3">
    <source>
        <dbReference type="Pfam" id="PF13976"/>
    </source>
</evidence>
<dbReference type="Pfam" id="PF13976">
    <property type="entry name" value="gag_pre-integrs"/>
    <property type="match status" value="1"/>
</dbReference>
<evidence type="ECO:0000313" key="5">
    <source>
        <dbReference type="Proteomes" id="UP001151760"/>
    </source>
</evidence>
<protein>
    <submittedName>
        <fullName evidence="4">Ribonuclease H-like domain-containing protein</fullName>
    </submittedName>
</protein>
<evidence type="ECO:0000256" key="1">
    <source>
        <dbReference type="SAM" id="MobiDB-lite"/>
    </source>
</evidence>
<feature type="compositionally biased region" description="Polar residues" evidence="1">
    <location>
        <begin position="85"/>
        <end position="95"/>
    </location>
</feature>
<dbReference type="CDD" id="cd09272">
    <property type="entry name" value="RNase_HI_RT_Ty1"/>
    <property type="match status" value="1"/>
</dbReference>
<dbReference type="InterPro" id="IPR026960">
    <property type="entry name" value="RVT-Znf"/>
</dbReference>
<accession>A0ABQ5F015</accession>
<reference evidence="4" key="1">
    <citation type="journal article" date="2022" name="Int. J. Mol. Sci.">
        <title>Draft Genome of Tanacetum Coccineum: Genomic Comparison of Closely Related Tanacetum-Family Plants.</title>
        <authorList>
            <person name="Yamashiro T."/>
            <person name="Shiraishi A."/>
            <person name="Nakayama K."/>
            <person name="Satake H."/>
        </authorList>
    </citation>
    <scope>NUCLEOTIDE SEQUENCE</scope>
</reference>
<dbReference type="Pfam" id="PF13966">
    <property type="entry name" value="zf-RVT"/>
    <property type="match status" value="1"/>
</dbReference>
<feature type="domain" description="Reverse transcriptase zinc-binding" evidence="2">
    <location>
        <begin position="823"/>
        <end position="889"/>
    </location>
</feature>